<feature type="region of interest" description="Disordered" evidence="1">
    <location>
        <begin position="69"/>
        <end position="96"/>
    </location>
</feature>
<name>A0AAU6SBD1_9MICO</name>
<protein>
    <submittedName>
        <fullName evidence="2">DUF4287 domain-containing protein</fullName>
    </submittedName>
</protein>
<accession>A0AAU6SBD1</accession>
<dbReference type="RefSeq" id="WP_349428734.1">
    <property type="nucleotide sequence ID" value="NZ_CP151632.1"/>
</dbReference>
<reference evidence="2" key="1">
    <citation type="submission" date="2024-04" db="EMBL/GenBank/DDBJ databases">
        <authorList>
            <person name="Roder T."/>
            <person name="Oberhansli S."/>
            <person name="Kreuzer M."/>
        </authorList>
    </citation>
    <scope>NUCLEOTIDE SEQUENCE</scope>
    <source>
        <strain evidence="2">LWS13-1.2</strain>
    </source>
</reference>
<sequence>MTFRAYLDSIEQKTGITPRQFVELAHEKGFDEGTKATPIVEWLAADYGLGRGHAMALVHVITKGPQISDKHVGTGTAHSDPSNMLWLDGKATNPHP</sequence>
<dbReference type="EMBL" id="CP151632">
    <property type="protein sequence ID" value="WZO34183.1"/>
    <property type="molecule type" value="Genomic_DNA"/>
</dbReference>
<gene>
    <name evidence="2" type="ORF">MRBLWS13_001831</name>
</gene>
<proteinExistence type="predicted"/>
<dbReference type="InterPro" id="IPR025629">
    <property type="entry name" value="DUF4287"/>
</dbReference>
<organism evidence="2">
    <name type="scientific">Microbacterium sp. LWS13-1.2</name>
    <dbReference type="NCBI Taxonomy" id="3135264"/>
    <lineage>
        <taxon>Bacteria</taxon>
        <taxon>Bacillati</taxon>
        <taxon>Actinomycetota</taxon>
        <taxon>Actinomycetes</taxon>
        <taxon>Micrococcales</taxon>
        <taxon>Microbacteriaceae</taxon>
        <taxon>Microbacterium</taxon>
    </lineage>
</organism>
<dbReference type="AlphaFoldDB" id="A0AAU6SBD1"/>
<dbReference type="Pfam" id="PF14117">
    <property type="entry name" value="DUF4287"/>
    <property type="match status" value="1"/>
</dbReference>
<evidence type="ECO:0000256" key="1">
    <source>
        <dbReference type="SAM" id="MobiDB-lite"/>
    </source>
</evidence>
<evidence type="ECO:0000313" key="2">
    <source>
        <dbReference type="EMBL" id="WZO34183.1"/>
    </source>
</evidence>